<dbReference type="OrthoDB" id="566238at2759"/>
<dbReference type="Pfam" id="PF00581">
    <property type="entry name" value="Rhodanese"/>
    <property type="match status" value="1"/>
</dbReference>
<gene>
    <name evidence="2" type="ORF">BDY17DRAFT_257017</name>
</gene>
<dbReference type="InterPro" id="IPR001763">
    <property type="entry name" value="Rhodanese-like_dom"/>
</dbReference>
<dbReference type="RefSeq" id="XP_033586058.1">
    <property type="nucleotide sequence ID" value="XM_033731652.1"/>
</dbReference>
<feature type="domain" description="Rhodanese" evidence="1">
    <location>
        <begin position="2"/>
        <end position="96"/>
    </location>
</feature>
<dbReference type="AlphaFoldDB" id="A0A6A6PHI8"/>
<accession>A0A6A6PHI8</accession>
<organism evidence="2 3">
    <name type="scientific">Neohortaea acidophila</name>
    <dbReference type="NCBI Taxonomy" id="245834"/>
    <lineage>
        <taxon>Eukaryota</taxon>
        <taxon>Fungi</taxon>
        <taxon>Dikarya</taxon>
        <taxon>Ascomycota</taxon>
        <taxon>Pezizomycotina</taxon>
        <taxon>Dothideomycetes</taxon>
        <taxon>Dothideomycetidae</taxon>
        <taxon>Mycosphaerellales</taxon>
        <taxon>Teratosphaeriaceae</taxon>
        <taxon>Neohortaea</taxon>
    </lineage>
</organism>
<sequence length="97" mass="10870">MLDVREPSEVQAGHIPSAINVPVKSHPDAWHLPEEEFEDRFGFSKPNPDKEVIFYCRSGVRSSAAAQLAQQNGYQNISEYKGSWLDWQEKGGPASKP</sequence>
<dbReference type="EMBL" id="MU001641">
    <property type="protein sequence ID" value="KAF2479488.1"/>
    <property type="molecule type" value="Genomic_DNA"/>
</dbReference>
<dbReference type="Gene3D" id="3.40.250.10">
    <property type="entry name" value="Rhodanese-like domain"/>
    <property type="match status" value="1"/>
</dbReference>
<dbReference type="SUPFAM" id="SSF52821">
    <property type="entry name" value="Rhodanese/Cell cycle control phosphatase"/>
    <property type="match status" value="1"/>
</dbReference>
<dbReference type="SMART" id="SM00450">
    <property type="entry name" value="RHOD"/>
    <property type="match status" value="1"/>
</dbReference>
<proteinExistence type="predicted"/>
<reference evidence="2" key="1">
    <citation type="journal article" date="2020" name="Stud. Mycol.">
        <title>101 Dothideomycetes genomes: a test case for predicting lifestyles and emergence of pathogens.</title>
        <authorList>
            <person name="Haridas S."/>
            <person name="Albert R."/>
            <person name="Binder M."/>
            <person name="Bloem J."/>
            <person name="Labutti K."/>
            <person name="Salamov A."/>
            <person name="Andreopoulos B."/>
            <person name="Baker S."/>
            <person name="Barry K."/>
            <person name="Bills G."/>
            <person name="Bluhm B."/>
            <person name="Cannon C."/>
            <person name="Castanera R."/>
            <person name="Culley D."/>
            <person name="Daum C."/>
            <person name="Ezra D."/>
            <person name="Gonzalez J."/>
            <person name="Henrissat B."/>
            <person name="Kuo A."/>
            <person name="Liang C."/>
            <person name="Lipzen A."/>
            <person name="Lutzoni F."/>
            <person name="Magnuson J."/>
            <person name="Mondo S."/>
            <person name="Nolan M."/>
            <person name="Ohm R."/>
            <person name="Pangilinan J."/>
            <person name="Park H.-J."/>
            <person name="Ramirez L."/>
            <person name="Alfaro M."/>
            <person name="Sun H."/>
            <person name="Tritt A."/>
            <person name="Yoshinaga Y."/>
            <person name="Zwiers L.-H."/>
            <person name="Turgeon B."/>
            <person name="Goodwin S."/>
            <person name="Spatafora J."/>
            <person name="Crous P."/>
            <person name="Grigoriev I."/>
        </authorList>
    </citation>
    <scope>NUCLEOTIDE SEQUENCE</scope>
    <source>
        <strain evidence="2">CBS 113389</strain>
    </source>
</reference>
<dbReference type="InterPro" id="IPR036873">
    <property type="entry name" value="Rhodanese-like_dom_sf"/>
</dbReference>
<name>A0A6A6PHI8_9PEZI</name>
<dbReference type="PANTHER" id="PTHR44086:SF10">
    <property type="entry name" value="THIOSULFATE SULFURTRANSFERASE_RHODANESE-LIKE DOMAIN-CONTAINING PROTEIN 3"/>
    <property type="match status" value="1"/>
</dbReference>
<dbReference type="GeneID" id="54472654"/>
<evidence type="ECO:0000313" key="3">
    <source>
        <dbReference type="Proteomes" id="UP000799767"/>
    </source>
</evidence>
<dbReference type="Proteomes" id="UP000799767">
    <property type="component" value="Unassembled WGS sequence"/>
</dbReference>
<protein>
    <submittedName>
        <fullName evidence="2">Rhodanese-like domain-containing protein</fullName>
    </submittedName>
</protein>
<evidence type="ECO:0000259" key="1">
    <source>
        <dbReference type="PROSITE" id="PS50206"/>
    </source>
</evidence>
<dbReference type="GO" id="GO:0005739">
    <property type="term" value="C:mitochondrion"/>
    <property type="evidence" value="ECO:0007669"/>
    <property type="project" value="TreeGrafter"/>
</dbReference>
<dbReference type="PROSITE" id="PS50206">
    <property type="entry name" value="RHODANESE_3"/>
    <property type="match status" value="1"/>
</dbReference>
<dbReference type="GO" id="GO:0004792">
    <property type="term" value="F:thiosulfate-cyanide sulfurtransferase activity"/>
    <property type="evidence" value="ECO:0007669"/>
    <property type="project" value="TreeGrafter"/>
</dbReference>
<evidence type="ECO:0000313" key="2">
    <source>
        <dbReference type="EMBL" id="KAF2479488.1"/>
    </source>
</evidence>
<keyword evidence="3" id="KW-1185">Reference proteome</keyword>
<dbReference type="PANTHER" id="PTHR44086">
    <property type="entry name" value="THIOSULFATE SULFURTRANSFERASE RDL2, MITOCHONDRIAL-RELATED"/>
    <property type="match status" value="1"/>
</dbReference>
<dbReference type="CDD" id="cd01519">
    <property type="entry name" value="RHOD_HSP67B2"/>
    <property type="match status" value="1"/>
</dbReference>